<sequence>MALLAGDLDDFSASVLTLPINPGIISFTRQQLLFEEELRRDDSDFLDKIDPGTPVKAFLTDCRKHRELIRSFDMDHVLNTGYRQLSSGQCKKLLVLQQVTEGKDVIIIQNPYDGLDRQSCQELDRVMEKCIENGIQVFTLVNSPKDIPFWCSHVGYFHRGQLARQGEKHTVLSGISKPAADFNSDWTPLFSQTTQNGDKTAIPLVRLRNGFGGYGDHILFSGLNLEIFPGDHILITGRNGCGKSTLLNIITGDNSKCYANDLSIFGRQRGSGESIWEIKQYMGIVSPALHRDYHVPSSTLQAVVSGFFDSIGLYRKVNVQQLETARNFLHIIGLADRETTPFRNLSHAHQRLVLIARALIKQPRLLILDEPSQGLDDLNRNRLMELMLEIATRRLATILFVSHREDEHHPLFRQHINLEQFATR</sequence>
<dbReference type="KEGG" id="dbk:DGMP_37040"/>
<dbReference type="PROSITE" id="PS50893">
    <property type="entry name" value="ABC_TRANSPORTER_2"/>
    <property type="match status" value="1"/>
</dbReference>
<dbReference type="InterPro" id="IPR003593">
    <property type="entry name" value="AAA+_ATPase"/>
</dbReference>
<dbReference type="Proteomes" id="UP000826725">
    <property type="component" value="Chromosome"/>
</dbReference>
<evidence type="ECO:0000256" key="1">
    <source>
        <dbReference type="ARBA" id="ARBA00022741"/>
    </source>
</evidence>
<dbReference type="AlphaFoldDB" id="A0A8D5FX85"/>
<feature type="domain" description="ABC transporter" evidence="3">
    <location>
        <begin position="205"/>
        <end position="424"/>
    </location>
</feature>
<proteinExistence type="predicted"/>
<dbReference type="Pfam" id="PF00005">
    <property type="entry name" value="ABC_tran"/>
    <property type="match status" value="1"/>
</dbReference>
<dbReference type="GO" id="GO:0016887">
    <property type="term" value="F:ATP hydrolysis activity"/>
    <property type="evidence" value="ECO:0007669"/>
    <property type="project" value="InterPro"/>
</dbReference>
<reference evidence="4" key="1">
    <citation type="submission" date="2020-09" db="EMBL/GenBank/DDBJ databases">
        <title>Desulfogranum mesoprofundum gen. nov., sp. nov., a novel mesophilic, sulfate-reducing chemolithoautotroph isolated from a deep-sea hydrothermal vent chimney in the Suiyo Seamount.</title>
        <authorList>
            <person name="Hashimoto Y."/>
            <person name="Nakagawa S."/>
        </authorList>
    </citation>
    <scope>NUCLEOTIDE SEQUENCE</scope>
    <source>
        <strain evidence="4">KT2</strain>
    </source>
</reference>
<dbReference type="PANTHER" id="PTHR43158:SF2">
    <property type="entry name" value="SKFA PEPTIDE EXPORT ATP-BINDING PROTEIN SKFE"/>
    <property type="match status" value="1"/>
</dbReference>
<dbReference type="PANTHER" id="PTHR43158">
    <property type="entry name" value="SKFA PEPTIDE EXPORT ATP-BINDING PROTEIN SKFE"/>
    <property type="match status" value="1"/>
</dbReference>
<gene>
    <name evidence="4" type="ORF">DGMP_37040</name>
</gene>
<evidence type="ECO:0000313" key="5">
    <source>
        <dbReference type="Proteomes" id="UP000826725"/>
    </source>
</evidence>
<name>A0A8D5FX85_9BACT</name>
<evidence type="ECO:0000313" key="4">
    <source>
        <dbReference type="EMBL" id="BCL63011.1"/>
    </source>
</evidence>
<keyword evidence="2" id="KW-0067">ATP-binding</keyword>
<accession>A0A8D5FX85</accession>
<keyword evidence="1" id="KW-0547">Nucleotide-binding</keyword>
<dbReference type="SMART" id="SM00382">
    <property type="entry name" value="AAA"/>
    <property type="match status" value="1"/>
</dbReference>
<keyword evidence="5" id="KW-1185">Reference proteome</keyword>
<dbReference type="InterPro" id="IPR003439">
    <property type="entry name" value="ABC_transporter-like_ATP-bd"/>
</dbReference>
<dbReference type="EMBL" id="AP024086">
    <property type="protein sequence ID" value="BCL63011.1"/>
    <property type="molecule type" value="Genomic_DNA"/>
</dbReference>
<organism evidence="4 5">
    <name type="scientific">Desulfomarina profundi</name>
    <dbReference type="NCBI Taxonomy" id="2772557"/>
    <lineage>
        <taxon>Bacteria</taxon>
        <taxon>Pseudomonadati</taxon>
        <taxon>Thermodesulfobacteriota</taxon>
        <taxon>Desulfobulbia</taxon>
        <taxon>Desulfobulbales</taxon>
        <taxon>Desulfobulbaceae</taxon>
        <taxon>Desulfomarina</taxon>
    </lineage>
</organism>
<dbReference type="GO" id="GO:0005524">
    <property type="term" value="F:ATP binding"/>
    <property type="evidence" value="ECO:0007669"/>
    <property type="project" value="UniProtKB-KW"/>
</dbReference>
<evidence type="ECO:0000256" key="2">
    <source>
        <dbReference type="ARBA" id="ARBA00022840"/>
    </source>
</evidence>
<evidence type="ECO:0000259" key="3">
    <source>
        <dbReference type="PROSITE" id="PS50893"/>
    </source>
</evidence>
<protein>
    <submittedName>
        <fullName evidence="4">ABC transporter</fullName>
    </submittedName>
</protein>